<reference evidence="3" key="1">
    <citation type="submission" date="2016-06" db="UniProtKB">
        <authorList>
            <consortium name="WormBaseParasite"/>
        </authorList>
    </citation>
    <scope>IDENTIFICATION</scope>
</reference>
<reference evidence="1 2" key="2">
    <citation type="submission" date="2018-11" db="EMBL/GenBank/DDBJ databases">
        <authorList>
            <consortium name="Pathogen Informatics"/>
        </authorList>
    </citation>
    <scope>NUCLEOTIDE SEQUENCE [LARGE SCALE GENOMIC DNA]</scope>
</reference>
<dbReference type="EMBL" id="UYWY01023283">
    <property type="protein sequence ID" value="VDM47361.1"/>
    <property type="molecule type" value="Genomic_DNA"/>
</dbReference>
<dbReference type="WBParaSite" id="TCNE_0001604101-mRNA-1">
    <property type="protein sequence ID" value="TCNE_0001604101-mRNA-1"/>
    <property type="gene ID" value="TCNE_0001604101"/>
</dbReference>
<evidence type="ECO:0000313" key="2">
    <source>
        <dbReference type="Proteomes" id="UP000050794"/>
    </source>
</evidence>
<evidence type="ECO:0000313" key="1">
    <source>
        <dbReference type="EMBL" id="VDM47361.1"/>
    </source>
</evidence>
<name>A0A183V5M0_TOXCA</name>
<proteinExistence type="predicted"/>
<accession>A0A183V5M0</accession>
<dbReference type="AlphaFoldDB" id="A0A183V5M0"/>
<sequence length="93" mass="10608">MDMSRRSGMSSLDLLWIIYQILAPSGCWDGMGQSLEWDLFRACFMIVLTALFSFKVEMGSLEPCDQQIDIGNICNNVAQAPTAYKDWYRPCRS</sequence>
<gene>
    <name evidence="1" type="ORF">TCNE_LOCUS16040</name>
</gene>
<organism evidence="2 3">
    <name type="scientific">Toxocara canis</name>
    <name type="common">Canine roundworm</name>
    <dbReference type="NCBI Taxonomy" id="6265"/>
    <lineage>
        <taxon>Eukaryota</taxon>
        <taxon>Metazoa</taxon>
        <taxon>Ecdysozoa</taxon>
        <taxon>Nematoda</taxon>
        <taxon>Chromadorea</taxon>
        <taxon>Rhabditida</taxon>
        <taxon>Spirurina</taxon>
        <taxon>Ascaridomorpha</taxon>
        <taxon>Ascaridoidea</taxon>
        <taxon>Toxocaridae</taxon>
        <taxon>Toxocara</taxon>
    </lineage>
</organism>
<dbReference type="Proteomes" id="UP000050794">
    <property type="component" value="Unassembled WGS sequence"/>
</dbReference>
<protein>
    <submittedName>
        <fullName evidence="3">Innexin</fullName>
    </submittedName>
</protein>
<keyword evidence="2" id="KW-1185">Reference proteome</keyword>
<evidence type="ECO:0000313" key="3">
    <source>
        <dbReference type="WBParaSite" id="TCNE_0001604101-mRNA-1"/>
    </source>
</evidence>